<proteinExistence type="inferred from homology"/>
<dbReference type="InterPro" id="IPR029058">
    <property type="entry name" value="AB_hydrolase_fold"/>
</dbReference>
<evidence type="ECO:0000313" key="5">
    <source>
        <dbReference type="Proteomes" id="UP000292507"/>
    </source>
</evidence>
<evidence type="ECO:0000256" key="1">
    <source>
        <dbReference type="ARBA" id="ARBA00008645"/>
    </source>
</evidence>
<gene>
    <name evidence="4" type="ORF">BKA19_0631</name>
</gene>
<dbReference type="InterPro" id="IPR050261">
    <property type="entry name" value="FrsA_esterase"/>
</dbReference>
<dbReference type="InterPro" id="IPR000383">
    <property type="entry name" value="Xaa-Pro-like_dom"/>
</dbReference>
<dbReference type="Gene3D" id="3.40.50.1820">
    <property type="entry name" value="alpha/beta hydrolase"/>
    <property type="match status" value="2"/>
</dbReference>
<dbReference type="EMBL" id="SHKV01000001">
    <property type="protein sequence ID" value="RZU30994.1"/>
    <property type="molecule type" value="Genomic_DNA"/>
</dbReference>
<dbReference type="Pfam" id="PF02129">
    <property type="entry name" value="Peptidase_S15"/>
    <property type="match status" value="1"/>
</dbReference>
<dbReference type="OrthoDB" id="5902829at2"/>
<name>A0A4Q7Y3L6_9ACTN</name>
<organism evidence="4 5">
    <name type="scientific">Blastococcus saxobsidens</name>
    <dbReference type="NCBI Taxonomy" id="138336"/>
    <lineage>
        <taxon>Bacteria</taxon>
        <taxon>Bacillati</taxon>
        <taxon>Actinomycetota</taxon>
        <taxon>Actinomycetes</taxon>
        <taxon>Geodermatophilales</taxon>
        <taxon>Geodermatophilaceae</taxon>
        <taxon>Blastococcus</taxon>
    </lineage>
</organism>
<dbReference type="PANTHER" id="PTHR22946:SF9">
    <property type="entry name" value="POLYKETIDE TRANSFERASE AF380"/>
    <property type="match status" value="1"/>
</dbReference>
<dbReference type="PANTHER" id="PTHR22946">
    <property type="entry name" value="DIENELACTONE HYDROLASE DOMAIN-CONTAINING PROTEIN-RELATED"/>
    <property type="match status" value="1"/>
</dbReference>
<evidence type="ECO:0000313" key="4">
    <source>
        <dbReference type="EMBL" id="RZU30994.1"/>
    </source>
</evidence>
<sequence length="306" mass="33964">MRTEKVEYFSGPDRVRALWRTPDVVDGPTPAIIQGPGWLGLKDAQAYDRYHQGFTDAGFAVLSIDYRGFGESEGSDRGIVNPTHQLEDLVNGVTYLTTRDDVGAIGAYATGGTGGGNVVLLAATDPRVRAVISQMPVADGRDWLHRMRTEFEWVEYQALLEQDRRERVLTGKSRLVHPRNEVMVETLERKQSNFKKDVDVKIRMEVPLSMVDPLLHYRPGQAAIGLITPLMVVAVENDATTPTDHAVAIYEAAAGPKSLVLQRNTSHYAAYAKYADVVIPQMVAWFREHLHAPGDVVVRSDKPSRS</sequence>
<reference evidence="4 5" key="1">
    <citation type="submission" date="2019-02" db="EMBL/GenBank/DDBJ databases">
        <title>Sequencing the genomes of 1000 actinobacteria strains.</title>
        <authorList>
            <person name="Klenk H.-P."/>
        </authorList>
    </citation>
    <scope>NUCLEOTIDE SEQUENCE [LARGE SCALE GENOMIC DNA]</scope>
    <source>
        <strain evidence="4 5">DSM 44509</strain>
    </source>
</reference>
<protein>
    <recommendedName>
        <fullName evidence="3">Xaa-Pro dipeptidyl-peptidase-like domain-containing protein</fullName>
    </recommendedName>
</protein>
<evidence type="ECO:0000259" key="3">
    <source>
        <dbReference type="Pfam" id="PF02129"/>
    </source>
</evidence>
<comment type="caution">
    <text evidence="4">The sequence shown here is derived from an EMBL/GenBank/DDBJ whole genome shotgun (WGS) entry which is preliminary data.</text>
</comment>
<evidence type="ECO:0000256" key="2">
    <source>
        <dbReference type="ARBA" id="ARBA00022801"/>
    </source>
</evidence>
<keyword evidence="2" id="KW-0378">Hydrolase</keyword>
<dbReference type="GO" id="GO:0052689">
    <property type="term" value="F:carboxylic ester hydrolase activity"/>
    <property type="evidence" value="ECO:0007669"/>
    <property type="project" value="UniProtKB-ARBA"/>
</dbReference>
<dbReference type="RefSeq" id="WP_104528597.1">
    <property type="nucleotide sequence ID" value="NZ_POQT01000015.1"/>
</dbReference>
<comment type="similarity">
    <text evidence="1">Belongs to the AB hydrolase superfamily.</text>
</comment>
<dbReference type="Proteomes" id="UP000292507">
    <property type="component" value="Unassembled WGS sequence"/>
</dbReference>
<accession>A0A4Q7Y3L6</accession>
<dbReference type="SUPFAM" id="SSF53474">
    <property type="entry name" value="alpha/beta-Hydrolases"/>
    <property type="match status" value="1"/>
</dbReference>
<dbReference type="AlphaFoldDB" id="A0A4Q7Y3L6"/>
<feature type="domain" description="Xaa-Pro dipeptidyl-peptidase-like" evidence="3">
    <location>
        <begin position="14"/>
        <end position="262"/>
    </location>
</feature>
<keyword evidence="5" id="KW-1185">Reference proteome</keyword>